<protein>
    <submittedName>
        <fullName evidence="1">Uncharacterized protein</fullName>
    </submittedName>
</protein>
<dbReference type="EMBL" id="CAKOFQ010006863">
    <property type="protein sequence ID" value="CAH1977688.1"/>
    <property type="molecule type" value="Genomic_DNA"/>
</dbReference>
<organism evidence="1 2">
    <name type="scientific">Acanthoscelides obtectus</name>
    <name type="common">Bean weevil</name>
    <name type="synonym">Bruchus obtectus</name>
    <dbReference type="NCBI Taxonomy" id="200917"/>
    <lineage>
        <taxon>Eukaryota</taxon>
        <taxon>Metazoa</taxon>
        <taxon>Ecdysozoa</taxon>
        <taxon>Arthropoda</taxon>
        <taxon>Hexapoda</taxon>
        <taxon>Insecta</taxon>
        <taxon>Pterygota</taxon>
        <taxon>Neoptera</taxon>
        <taxon>Endopterygota</taxon>
        <taxon>Coleoptera</taxon>
        <taxon>Polyphaga</taxon>
        <taxon>Cucujiformia</taxon>
        <taxon>Chrysomeloidea</taxon>
        <taxon>Chrysomelidae</taxon>
        <taxon>Bruchinae</taxon>
        <taxon>Bruchini</taxon>
        <taxon>Acanthoscelides</taxon>
    </lineage>
</organism>
<gene>
    <name evidence="1" type="ORF">ACAOBT_LOCUS12822</name>
</gene>
<dbReference type="Proteomes" id="UP001152888">
    <property type="component" value="Unassembled WGS sequence"/>
</dbReference>
<proteinExistence type="predicted"/>
<reference evidence="1" key="1">
    <citation type="submission" date="2022-03" db="EMBL/GenBank/DDBJ databases">
        <authorList>
            <person name="Sayadi A."/>
        </authorList>
    </citation>
    <scope>NUCLEOTIDE SEQUENCE</scope>
</reference>
<evidence type="ECO:0000313" key="1">
    <source>
        <dbReference type="EMBL" id="CAH1977688.1"/>
    </source>
</evidence>
<comment type="caution">
    <text evidence="1">The sequence shown here is derived from an EMBL/GenBank/DDBJ whole genome shotgun (WGS) entry which is preliminary data.</text>
</comment>
<accession>A0A9P0PB17</accession>
<sequence length="42" mass="4698">MPQISIKDHLVGASLFSPNTLENTVVSFLMTSWKLPAWLIPN</sequence>
<evidence type="ECO:0000313" key="2">
    <source>
        <dbReference type="Proteomes" id="UP001152888"/>
    </source>
</evidence>
<dbReference type="AlphaFoldDB" id="A0A9P0PB17"/>
<name>A0A9P0PB17_ACAOB</name>
<keyword evidence="2" id="KW-1185">Reference proteome</keyword>